<proteinExistence type="predicted"/>
<gene>
    <name evidence="2" type="ORF">Taro_055048</name>
</gene>
<name>A0A843XSF0_COLES</name>
<keyword evidence="1" id="KW-0472">Membrane</keyword>
<sequence length="392" mass="41885">MARVQLFSLAWERVCPVVVPCCGLGPSGVDVLSSTSADVSIPVQLADVLGCLALPTSDVFPGFASVPLSSLFFSFLPSLLFFEVRELPLFPFRWLGLGGAGVLMAERGSGVERGGGGQSDVKVPNSQKAMWVLSHSIRDRGTVTFSVSCQLPFLVMVRTPRVQVVLFYCGSVASLGFGLLMLNATVRYVAFISEGDTLVVATWWRQVGRHRPVQKAMSLWSRSRCWFLAVEFVPVLADGPLGGFSGGVPCVPCLALEGLSRSEVVSISRDPHPREPVEGVLQATSVLKLAAKLADFGAEGKTVVDSSVEQESAAGELEVWTVCPPLAASGSGLVALIVTAFLMLLPSAPNCCFRNLFLGAVCGDTDVRSSLTSWRVRGPGWFCLWALDLVEV</sequence>
<reference evidence="2" key="1">
    <citation type="submission" date="2017-07" db="EMBL/GenBank/DDBJ databases">
        <title>Taro Niue Genome Assembly and Annotation.</title>
        <authorList>
            <person name="Atibalentja N."/>
            <person name="Keating K."/>
            <person name="Fields C.J."/>
        </authorList>
    </citation>
    <scope>NUCLEOTIDE SEQUENCE</scope>
    <source>
        <strain evidence="2">Niue_2</strain>
        <tissue evidence="2">Leaf</tissue>
    </source>
</reference>
<feature type="transmembrane region" description="Helical" evidence="1">
    <location>
        <begin position="164"/>
        <end position="182"/>
    </location>
</feature>
<evidence type="ECO:0000313" key="3">
    <source>
        <dbReference type="Proteomes" id="UP000652761"/>
    </source>
</evidence>
<organism evidence="2 3">
    <name type="scientific">Colocasia esculenta</name>
    <name type="common">Wild taro</name>
    <name type="synonym">Arum esculentum</name>
    <dbReference type="NCBI Taxonomy" id="4460"/>
    <lineage>
        <taxon>Eukaryota</taxon>
        <taxon>Viridiplantae</taxon>
        <taxon>Streptophyta</taxon>
        <taxon>Embryophyta</taxon>
        <taxon>Tracheophyta</taxon>
        <taxon>Spermatophyta</taxon>
        <taxon>Magnoliopsida</taxon>
        <taxon>Liliopsida</taxon>
        <taxon>Araceae</taxon>
        <taxon>Aroideae</taxon>
        <taxon>Colocasieae</taxon>
        <taxon>Colocasia</taxon>
    </lineage>
</organism>
<evidence type="ECO:0000313" key="2">
    <source>
        <dbReference type="EMBL" id="MQM22001.1"/>
    </source>
</evidence>
<evidence type="ECO:0000256" key="1">
    <source>
        <dbReference type="SAM" id="Phobius"/>
    </source>
</evidence>
<accession>A0A843XSF0</accession>
<protein>
    <submittedName>
        <fullName evidence="2">Uncharacterized protein</fullName>
    </submittedName>
</protein>
<dbReference type="EMBL" id="NMUH01011941">
    <property type="protein sequence ID" value="MQM22001.1"/>
    <property type="molecule type" value="Genomic_DNA"/>
</dbReference>
<dbReference type="Proteomes" id="UP000652761">
    <property type="component" value="Unassembled WGS sequence"/>
</dbReference>
<keyword evidence="1" id="KW-1133">Transmembrane helix</keyword>
<keyword evidence="3" id="KW-1185">Reference proteome</keyword>
<dbReference type="AlphaFoldDB" id="A0A843XSF0"/>
<keyword evidence="1" id="KW-0812">Transmembrane</keyword>
<comment type="caution">
    <text evidence="2">The sequence shown here is derived from an EMBL/GenBank/DDBJ whole genome shotgun (WGS) entry which is preliminary data.</text>
</comment>